<evidence type="ECO:0000259" key="11">
    <source>
        <dbReference type="PROSITE" id="PS50262"/>
    </source>
</evidence>
<feature type="transmembrane region" description="Helical" evidence="10">
    <location>
        <begin position="36"/>
        <end position="60"/>
    </location>
</feature>
<feature type="non-terminal residue" evidence="12">
    <location>
        <position position="315"/>
    </location>
</feature>
<feature type="transmembrane region" description="Helical" evidence="10">
    <location>
        <begin position="208"/>
        <end position="230"/>
    </location>
</feature>
<dbReference type="InterPro" id="IPR000725">
    <property type="entry name" value="Olfact_rcpt"/>
</dbReference>
<dbReference type="EMBL" id="VYZL01001173">
    <property type="protein sequence ID" value="NWR56553.1"/>
    <property type="molecule type" value="Genomic_DNA"/>
</dbReference>
<dbReference type="CDD" id="cd15225">
    <property type="entry name" value="7tmA_OR10A-like"/>
    <property type="match status" value="1"/>
</dbReference>
<dbReference type="Pfam" id="PF13853">
    <property type="entry name" value="7tm_4"/>
    <property type="match status" value="1"/>
</dbReference>
<dbReference type="FunFam" id="1.20.1070.10:FF:000001">
    <property type="entry name" value="Olfactory receptor"/>
    <property type="match status" value="1"/>
</dbReference>
<dbReference type="Gene3D" id="1.20.1070.10">
    <property type="entry name" value="Rhodopsin 7-helix transmembrane proteins"/>
    <property type="match status" value="1"/>
</dbReference>
<keyword evidence="8 9" id="KW-0807">Transducer</keyword>
<gene>
    <name evidence="12" type="primary">Or10a4</name>
    <name evidence="12" type="ORF">BUCABY_R10587</name>
</gene>
<keyword evidence="9" id="KW-0675">Receptor</keyword>
<dbReference type="PROSITE" id="PS50262">
    <property type="entry name" value="G_PROTEIN_RECEP_F1_2"/>
    <property type="match status" value="1"/>
</dbReference>
<dbReference type="GO" id="GO:0004930">
    <property type="term" value="F:G protein-coupled receptor activity"/>
    <property type="evidence" value="ECO:0007669"/>
    <property type="project" value="UniProtKB-KW"/>
</dbReference>
<reference evidence="12 13" key="1">
    <citation type="submission" date="2019-09" db="EMBL/GenBank/DDBJ databases">
        <title>Bird 10,000 Genomes (B10K) Project - Family phase.</title>
        <authorList>
            <person name="Zhang G."/>
        </authorList>
    </citation>
    <scope>NUCLEOTIDE SEQUENCE [LARGE SCALE GENOMIC DNA]</scope>
    <source>
        <strain evidence="12">B10K-DU-012-80</strain>
    </source>
</reference>
<evidence type="ECO:0000256" key="5">
    <source>
        <dbReference type="ARBA" id="ARBA00022725"/>
    </source>
</evidence>
<dbReference type="PANTHER" id="PTHR26453">
    <property type="entry name" value="OLFACTORY RECEPTOR"/>
    <property type="match status" value="1"/>
</dbReference>
<dbReference type="GO" id="GO:0004984">
    <property type="term" value="F:olfactory receptor activity"/>
    <property type="evidence" value="ECO:0007669"/>
    <property type="project" value="InterPro"/>
</dbReference>
<dbReference type="PROSITE" id="PS00237">
    <property type="entry name" value="G_PROTEIN_RECEP_F1_1"/>
    <property type="match status" value="1"/>
</dbReference>
<dbReference type="PRINTS" id="PR00237">
    <property type="entry name" value="GPCRRHODOPSN"/>
</dbReference>
<accession>A0A7K4YC45</accession>
<dbReference type="GO" id="GO:0005886">
    <property type="term" value="C:plasma membrane"/>
    <property type="evidence" value="ECO:0007669"/>
    <property type="project" value="UniProtKB-SubCell"/>
</dbReference>
<dbReference type="PRINTS" id="PR00245">
    <property type="entry name" value="OLFACTORYR"/>
</dbReference>
<evidence type="ECO:0000256" key="1">
    <source>
        <dbReference type="ARBA" id="ARBA00004651"/>
    </source>
</evidence>
<keyword evidence="5 10" id="KW-0552">Olfaction</keyword>
<evidence type="ECO:0000256" key="3">
    <source>
        <dbReference type="ARBA" id="ARBA00022606"/>
    </source>
</evidence>
<dbReference type="Proteomes" id="UP000551127">
    <property type="component" value="Unassembled WGS sequence"/>
</dbReference>
<dbReference type="AlphaFoldDB" id="A0A7K4YC45"/>
<keyword evidence="6 10" id="KW-1133">Transmembrane helix</keyword>
<evidence type="ECO:0000313" key="12">
    <source>
        <dbReference type="EMBL" id="NWR56553.1"/>
    </source>
</evidence>
<evidence type="ECO:0000256" key="9">
    <source>
        <dbReference type="RuleBase" id="RU000688"/>
    </source>
</evidence>
<dbReference type="InterPro" id="IPR000276">
    <property type="entry name" value="GPCR_Rhodpsn"/>
</dbReference>
<dbReference type="SUPFAM" id="SSF81321">
    <property type="entry name" value="Family A G protein-coupled receptor-like"/>
    <property type="match status" value="1"/>
</dbReference>
<keyword evidence="3 10" id="KW-0716">Sensory transduction</keyword>
<evidence type="ECO:0000256" key="8">
    <source>
        <dbReference type="ARBA" id="ARBA00023224"/>
    </source>
</evidence>
<protein>
    <recommendedName>
        <fullName evidence="10">Olfactory receptor</fullName>
    </recommendedName>
</protein>
<keyword evidence="9" id="KW-0297">G-protein coupled receptor</keyword>
<feature type="transmembrane region" description="Helical" evidence="10">
    <location>
        <begin position="251"/>
        <end position="269"/>
    </location>
</feature>
<comment type="subcellular location">
    <subcellularLocation>
        <location evidence="1 10">Cell membrane</location>
        <topology evidence="1 10">Multi-pass membrane protein</topology>
    </subcellularLocation>
</comment>
<comment type="similarity">
    <text evidence="9">Belongs to the G-protein coupled receptor 1 family.</text>
</comment>
<feature type="non-terminal residue" evidence="12">
    <location>
        <position position="1"/>
    </location>
</feature>
<keyword evidence="7 10" id="KW-0472">Membrane</keyword>
<evidence type="ECO:0000256" key="10">
    <source>
        <dbReference type="RuleBase" id="RU363047"/>
    </source>
</evidence>
<keyword evidence="4 9" id="KW-0812">Transmembrane</keyword>
<evidence type="ECO:0000313" key="13">
    <source>
        <dbReference type="Proteomes" id="UP000551127"/>
    </source>
</evidence>
<evidence type="ECO:0000256" key="4">
    <source>
        <dbReference type="ARBA" id="ARBA00022692"/>
    </source>
</evidence>
<organism evidence="12 13">
    <name type="scientific">Bucorvus abyssinicus</name>
    <name type="common">Northern ground-hornbill</name>
    <name type="synonym">Abyssinian ground-hornbill</name>
    <dbReference type="NCBI Taxonomy" id="153643"/>
    <lineage>
        <taxon>Eukaryota</taxon>
        <taxon>Metazoa</taxon>
        <taxon>Chordata</taxon>
        <taxon>Craniata</taxon>
        <taxon>Vertebrata</taxon>
        <taxon>Euteleostomi</taxon>
        <taxon>Archelosauria</taxon>
        <taxon>Archosauria</taxon>
        <taxon>Dinosauria</taxon>
        <taxon>Saurischia</taxon>
        <taxon>Theropoda</taxon>
        <taxon>Coelurosauria</taxon>
        <taxon>Aves</taxon>
        <taxon>Neognathae</taxon>
        <taxon>Neoaves</taxon>
        <taxon>Telluraves</taxon>
        <taxon>Coraciimorphae</taxon>
        <taxon>Bucerotiformes</taxon>
        <taxon>Bucorvidae</taxon>
        <taxon>Bucorvus</taxon>
    </lineage>
</organism>
<sequence length="315" mass="35438">TVKRNLRDMTNWNHTVVTYFQFLPFSSTPAATQGSLFCLVWLMYLCTLVGNILIITITIVDAALHSPMYFFLKNSSFLEISYTTSTIPKMLVNFLTTKKGISFLGCATQTYAFSLLGITECCLLAAMAYDRYVAICHPLRYGTVMSWKKCFLLPAVSWLTGFLVALGQTVLIFTLPYCGPNRINHFCDLLPLLKLACVATYKNETITYTVAVLFIMVPLLFIVVSYVQILHTIFKMPSAEGKRKTVSTCSSHLVVVTLFYGSGIVTYLRPKAFYSSSSNKVLSLFYTPMSPVMNPFIYSLRNKGETSLEKTDHQK</sequence>
<evidence type="ECO:0000256" key="7">
    <source>
        <dbReference type="ARBA" id="ARBA00023136"/>
    </source>
</evidence>
<feature type="transmembrane region" description="Helical" evidence="10">
    <location>
        <begin position="150"/>
        <end position="175"/>
    </location>
</feature>
<keyword evidence="13" id="KW-1185">Reference proteome</keyword>
<feature type="transmembrane region" description="Helical" evidence="10">
    <location>
        <begin position="111"/>
        <end position="129"/>
    </location>
</feature>
<dbReference type="InterPro" id="IPR017452">
    <property type="entry name" value="GPCR_Rhodpsn_7TM"/>
</dbReference>
<feature type="domain" description="G-protein coupled receptors family 1 profile" evidence="11">
    <location>
        <begin position="50"/>
        <end position="298"/>
    </location>
</feature>
<keyword evidence="2 10" id="KW-1003">Cell membrane</keyword>
<name>A0A7K4YC45_BUCAB</name>
<evidence type="ECO:0000256" key="2">
    <source>
        <dbReference type="ARBA" id="ARBA00022475"/>
    </source>
</evidence>
<comment type="caution">
    <text evidence="12">The sequence shown here is derived from an EMBL/GenBank/DDBJ whole genome shotgun (WGS) entry which is preliminary data.</text>
</comment>
<proteinExistence type="inferred from homology"/>
<dbReference type="OrthoDB" id="9975554at2759"/>
<evidence type="ECO:0000256" key="6">
    <source>
        <dbReference type="ARBA" id="ARBA00022989"/>
    </source>
</evidence>